<dbReference type="Pfam" id="PF00069">
    <property type="entry name" value="Pkinase"/>
    <property type="match status" value="1"/>
</dbReference>
<dbReference type="EMBL" id="PP796816">
    <property type="protein sequence ID" value="XBG33945.1"/>
    <property type="molecule type" value="mRNA"/>
</dbReference>
<dbReference type="PeptideAtlas" id="A0AAU7BNB7"/>
<evidence type="ECO:0000256" key="4">
    <source>
        <dbReference type="ARBA" id="ARBA00022741"/>
    </source>
</evidence>
<reference evidence="9" key="1">
    <citation type="journal article" date="2024" name="Heliyon">
        <title>Updating mRNA variants of the human RSK4 gene and their expression in different stressed situations.</title>
        <authorList>
            <person name="Qin Z."/>
            <person name="Yang J."/>
            <person name="Zhang K."/>
            <person name="Gao X."/>
            <person name="Ran Q."/>
            <person name="Xu Y."/>
            <person name="Wang Z."/>
            <person name="Lou D."/>
            <person name="Huang C."/>
            <person name="Zellmer L."/>
            <person name="Meng G."/>
            <person name="Chen N."/>
            <person name="Ma H."/>
            <person name="Wang Z."/>
            <person name="Liao D.J."/>
        </authorList>
    </citation>
    <scope>NUCLEOTIDE SEQUENCE</scope>
</reference>
<dbReference type="AlphaFoldDB" id="A0AAU7BNB7"/>
<feature type="domain" description="Protein kinase" evidence="8">
    <location>
        <begin position="1"/>
        <end position="177"/>
    </location>
</feature>
<dbReference type="SUPFAM" id="SSF56112">
    <property type="entry name" value="Protein kinase-like (PK-like)"/>
    <property type="match status" value="1"/>
</dbReference>
<name>A0AAU7BNB7_HUMAN</name>
<dbReference type="InterPro" id="IPR050205">
    <property type="entry name" value="CDPK_Ser/Thr_kinases"/>
</dbReference>
<dbReference type="Gene3D" id="1.10.510.10">
    <property type="entry name" value="Transferase(Phosphotransferase) domain 1"/>
    <property type="match status" value="1"/>
</dbReference>
<evidence type="ECO:0000256" key="1">
    <source>
        <dbReference type="ARBA" id="ARBA00006692"/>
    </source>
</evidence>
<organism evidence="9">
    <name type="scientific">Homo sapiens</name>
    <name type="common">Human</name>
    <dbReference type="NCBI Taxonomy" id="9606"/>
    <lineage>
        <taxon>Eukaryota</taxon>
        <taxon>Metazoa</taxon>
        <taxon>Chordata</taxon>
        <taxon>Craniata</taxon>
        <taxon>Vertebrata</taxon>
        <taxon>Euteleostomi</taxon>
        <taxon>Mammalia</taxon>
        <taxon>Eutheria</taxon>
        <taxon>Euarchontoglires</taxon>
        <taxon>Primates</taxon>
        <taxon>Haplorrhini</taxon>
        <taxon>Catarrhini</taxon>
        <taxon>Hominidae</taxon>
        <taxon>Homo</taxon>
    </lineage>
</organism>
<dbReference type="InterPro" id="IPR011009">
    <property type="entry name" value="Kinase-like_dom_sf"/>
</dbReference>
<evidence type="ECO:0000256" key="2">
    <source>
        <dbReference type="ARBA" id="ARBA00022527"/>
    </source>
</evidence>
<keyword evidence="5 9" id="KW-0418">Kinase</keyword>
<feature type="region of interest" description="Disordered" evidence="7">
    <location>
        <begin position="1"/>
        <end position="28"/>
    </location>
</feature>
<dbReference type="PROSITE" id="PS50011">
    <property type="entry name" value="PROTEIN_KINASE_DOM"/>
    <property type="match status" value="1"/>
</dbReference>
<keyword evidence="3" id="KW-0808">Transferase</keyword>
<keyword evidence="6" id="KW-0067">ATP-binding</keyword>
<evidence type="ECO:0000256" key="7">
    <source>
        <dbReference type="SAM" id="MobiDB-lite"/>
    </source>
</evidence>
<gene>
    <name evidence="9" type="primary">RPS6KA6</name>
</gene>
<evidence type="ECO:0000259" key="8">
    <source>
        <dbReference type="PROSITE" id="PS50011"/>
    </source>
</evidence>
<accession>A0AAU7BNB7</accession>
<dbReference type="InterPro" id="IPR000719">
    <property type="entry name" value="Prot_kinase_dom"/>
</dbReference>
<dbReference type="GO" id="GO:0004674">
    <property type="term" value="F:protein serine/threonine kinase activity"/>
    <property type="evidence" value="ECO:0007669"/>
    <property type="project" value="UniProtKB-KW"/>
</dbReference>
<reference evidence="9" key="2">
    <citation type="submission" date="2024-05" db="EMBL/GenBank/DDBJ databases">
        <authorList>
            <person name="Qin Z.W."/>
            <person name="Yang J.L."/>
            <person name="Zhang K.Y."/>
            <person name="Gao X."/>
            <person name="Ran Q.C."/>
            <person name="Xu Y.H."/>
            <person name="Wang Z."/>
            <person name="Lou D.D."/>
            <person name="Huang C.H."/>
            <person name="Zellmer L."/>
            <person name="Meng G.X."/>
            <person name="Chen N."/>
            <person name="Ma H."/>
            <person name="Wang Z."/>
            <person name="Liao D.J."/>
        </authorList>
    </citation>
    <scope>NUCLEOTIDE SEQUENCE</scope>
</reference>
<dbReference type="GO" id="GO:0005524">
    <property type="term" value="F:ATP binding"/>
    <property type="evidence" value="ECO:0007669"/>
    <property type="project" value="UniProtKB-KW"/>
</dbReference>
<evidence type="ECO:0000256" key="5">
    <source>
        <dbReference type="ARBA" id="ARBA00022777"/>
    </source>
</evidence>
<keyword evidence="2" id="KW-0723">Serine/threonine-protein kinase</keyword>
<proteinExistence type="evidence at transcript level"/>
<evidence type="ECO:0000256" key="6">
    <source>
        <dbReference type="ARBA" id="ARBA00022840"/>
    </source>
</evidence>
<keyword evidence="4" id="KW-0547">Nucleotide-binding</keyword>
<protein>
    <submittedName>
        <fullName evidence="9">Ribosomal protein S6 kinase A6</fullName>
    </submittedName>
</protein>
<evidence type="ECO:0000256" key="3">
    <source>
        <dbReference type="ARBA" id="ARBA00022679"/>
    </source>
</evidence>
<dbReference type="SMART" id="SM00220">
    <property type="entry name" value="S_TKc"/>
    <property type="match status" value="1"/>
</dbReference>
<dbReference type="Gene3D" id="3.30.200.20">
    <property type="entry name" value="Phosphorylase Kinase, domain 1"/>
    <property type="match status" value="1"/>
</dbReference>
<sequence>MLPFAPQDEPWDREMEVFSGGGASSGEVNGLKMVDEPMEEGEADSCHDEGVVKEIPITHHVKEGYEKADPAQFELLKVLGQGSFGKVLMQQGYDAACDIWSLGVLFYTMLAGYTPFANGPNDTPEEILLRIGNGKFSLSGGNWDNISDGAKDLLSHMLHMDPHQRYTAEQILKHSWITHRDQLPNDQPKRNDVSHVVKGAMVATYSALTHKTFQPVLEPVAASSLAQRRSMKKRTSTGL</sequence>
<comment type="similarity">
    <text evidence="1">Belongs to the protein kinase superfamily. CAMK Ser/Thr protein kinase family.</text>
</comment>
<evidence type="ECO:0000313" key="9">
    <source>
        <dbReference type="EMBL" id="XBG33945.1"/>
    </source>
</evidence>
<dbReference type="PANTHER" id="PTHR24349">
    <property type="entry name" value="SERINE/THREONINE-PROTEIN KINASE"/>
    <property type="match status" value="1"/>
</dbReference>